<proteinExistence type="predicted"/>
<gene>
    <name evidence="2" type="ORF">EUBIFOR_00607</name>
</gene>
<dbReference type="Proteomes" id="UP000004315">
    <property type="component" value="Unassembled WGS sequence"/>
</dbReference>
<feature type="transmembrane region" description="Helical" evidence="1">
    <location>
        <begin position="60"/>
        <end position="80"/>
    </location>
</feature>
<organism evidence="2 3">
    <name type="scientific">Holdemanella biformis DSM 3989</name>
    <dbReference type="NCBI Taxonomy" id="518637"/>
    <lineage>
        <taxon>Bacteria</taxon>
        <taxon>Bacillati</taxon>
        <taxon>Bacillota</taxon>
        <taxon>Erysipelotrichia</taxon>
        <taxon>Erysipelotrichales</taxon>
        <taxon>Erysipelotrichaceae</taxon>
        <taxon>Holdemanella</taxon>
    </lineage>
</organism>
<evidence type="ECO:0000256" key="1">
    <source>
        <dbReference type="SAM" id="Phobius"/>
    </source>
</evidence>
<evidence type="ECO:0000313" key="3">
    <source>
        <dbReference type="Proteomes" id="UP000004315"/>
    </source>
</evidence>
<protein>
    <submittedName>
        <fullName evidence="2">Uncharacterized protein</fullName>
    </submittedName>
</protein>
<evidence type="ECO:0000313" key="2">
    <source>
        <dbReference type="EMBL" id="EEC90805.1"/>
    </source>
</evidence>
<dbReference type="eggNOG" id="ENOG5033Y41">
    <property type="taxonomic scope" value="Bacteria"/>
</dbReference>
<name>B7C8V1_9FIRM</name>
<dbReference type="RefSeq" id="WP_003864415.1">
    <property type="nucleotide sequence ID" value="NZ_DS996841.1"/>
</dbReference>
<keyword evidence="1" id="KW-0812">Transmembrane</keyword>
<keyword evidence="1" id="KW-0472">Membrane</keyword>
<feature type="transmembrane region" description="Helical" evidence="1">
    <location>
        <begin position="9"/>
        <end position="27"/>
    </location>
</feature>
<reference evidence="2 3" key="1">
    <citation type="submission" date="2008-10" db="EMBL/GenBank/DDBJ databases">
        <authorList>
            <person name="Fulton L."/>
            <person name="Clifton S."/>
            <person name="Fulton B."/>
            <person name="Xu J."/>
            <person name="Minx P."/>
            <person name="Pepin K.H."/>
            <person name="Johnson M."/>
            <person name="Bhonagiri V."/>
            <person name="Nash W.E."/>
            <person name="Mardis E.R."/>
            <person name="Wilson R.K."/>
        </authorList>
    </citation>
    <scope>NUCLEOTIDE SEQUENCE [LARGE SCALE GENOMIC DNA]</scope>
    <source>
        <strain evidence="2 3">DSM 3989</strain>
    </source>
</reference>
<keyword evidence="1" id="KW-1133">Transmembrane helix</keyword>
<reference evidence="2 3" key="2">
    <citation type="submission" date="2008-11" db="EMBL/GenBank/DDBJ databases">
        <title>Draft genome sequence of Eubacterium biforme (DSM 3989).</title>
        <authorList>
            <person name="Sudarsanam P."/>
            <person name="Ley R."/>
            <person name="Guruge J."/>
            <person name="Turnbaugh P.J."/>
            <person name="Mahowald M."/>
            <person name="Liep D."/>
            <person name="Gordon J."/>
        </authorList>
    </citation>
    <scope>NUCLEOTIDE SEQUENCE [LARGE SCALE GENOMIC DNA]</scope>
    <source>
        <strain evidence="2 3">DSM 3989</strain>
    </source>
</reference>
<dbReference type="HOGENOM" id="CLU_1978184_0_0_9"/>
<keyword evidence="3" id="KW-1185">Reference proteome</keyword>
<feature type="transmembrane region" description="Helical" evidence="1">
    <location>
        <begin position="92"/>
        <end position="116"/>
    </location>
</feature>
<dbReference type="EMBL" id="ABYT01000038">
    <property type="protein sequence ID" value="EEC90805.1"/>
    <property type="molecule type" value="Genomic_DNA"/>
</dbReference>
<comment type="caution">
    <text evidence="2">The sequence shown here is derived from an EMBL/GenBank/DDBJ whole genome shotgun (WGS) entry which is preliminary data.</text>
</comment>
<dbReference type="AlphaFoldDB" id="B7C8V1"/>
<sequence length="127" mass="14452">MMKKEQKQVMIICIFLIIGSVLGYFVAVNQINQLSDPEYIVFWSNNNMPVPEPLGYTKSIISFALLFSGIPTGLIFYRNISKKWLTPIAPKIIIGIIAFPIYTCIGIISSIPFIIYEVICLFRNSKR</sequence>
<accession>B7C8V1</accession>